<dbReference type="EMBL" id="JANBOH010000088">
    <property type="protein sequence ID" value="KAJ1645813.1"/>
    <property type="molecule type" value="Genomic_DNA"/>
</dbReference>
<dbReference type="Pfam" id="PF10294">
    <property type="entry name" value="Methyltransf_16"/>
    <property type="match status" value="1"/>
</dbReference>
<keyword evidence="2" id="KW-1185">Reference proteome</keyword>
<gene>
    <name evidence="1" type="ORF">LPJ64_002655</name>
</gene>
<reference evidence="1" key="1">
    <citation type="submission" date="2022-07" db="EMBL/GenBank/DDBJ databases">
        <title>Phylogenomic reconstructions and comparative analyses of Kickxellomycotina fungi.</title>
        <authorList>
            <person name="Reynolds N.K."/>
            <person name="Stajich J.E."/>
            <person name="Barry K."/>
            <person name="Grigoriev I.V."/>
            <person name="Crous P."/>
            <person name="Smith M.E."/>
        </authorList>
    </citation>
    <scope>NUCLEOTIDE SEQUENCE</scope>
    <source>
        <strain evidence="1">NBRC 105413</strain>
    </source>
</reference>
<sequence length="273" mass="30606">MTPFYGSIANSLDRYIKVEDAEEEVCELYAVYYSSDTSDRLNLVDPSKTELEIEIKQGQRHISLIIGQNPNINGELGQTGAVLWNSSVVMSEFFASNFADNWPIDGINVLELGSGCGLVGLTLHQLGAKRIVLTDQARMMRLLNKNIDKNKLPYNKRREQEIFAAEYIWGDDPEDQRILREPVDIVVASDCVYHESVAPLLVRSLVHVCKSSGREGGAPVVAVIGQELRSDLVHQEFLAQLLQHFTVRRVPISDDIDGVYVLYVAWLNQSVSK</sequence>
<dbReference type="Proteomes" id="UP001145021">
    <property type="component" value="Unassembled WGS sequence"/>
</dbReference>
<dbReference type="PANTHER" id="PTHR14614">
    <property type="entry name" value="HEPATOCELLULAR CARCINOMA-ASSOCIATED ANTIGEN"/>
    <property type="match status" value="1"/>
</dbReference>
<proteinExistence type="predicted"/>
<comment type="caution">
    <text evidence="1">The sequence shown here is derived from an EMBL/GenBank/DDBJ whole genome shotgun (WGS) entry which is preliminary data.</text>
</comment>
<evidence type="ECO:0000313" key="2">
    <source>
        <dbReference type="Proteomes" id="UP001145021"/>
    </source>
</evidence>
<dbReference type="AlphaFoldDB" id="A0A9W8CIX2"/>
<accession>A0A9W8CIX2</accession>
<dbReference type="InterPro" id="IPR019410">
    <property type="entry name" value="Methyltransf_16"/>
</dbReference>
<name>A0A9W8CIX2_9FUNG</name>
<protein>
    <submittedName>
        <fullName evidence="1">Uncharacterized protein</fullName>
    </submittedName>
</protein>
<dbReference type="InterPro" id="IPR029063">
    <property type="entry name" value="SAM-dependent_MTases_sf"/>
</dbReference>
<dbReference type="SUPFAM" id="SSF53335">
    <property type="entry name" value="S-adenosyl-L-methionine-dependent methyltransferases"/>
    <property type="match status" value="1"/>
</dbReference>
<dbReference type="Gene3D" id="3.40.50.150">
    <property type="entry name" value="Vaccinia Virus protein VP39"/>
    <property type="match status" value="1"/>
</dbReference>
<evidence type="ECO:0000313" key="1">
    <source>
        <dbReference type="EMBL" id="KAJ1645813.1"/>
    </source>
</evidence>
<organism evidence="1 2">
    <name type="scientific">Coemansia asiatica</name>
    <dbReference type="NCBI Taxonomy" id="1052880"/>
    <lineage>
        <taxon>Eukaryota</taxon>
        <taxon>Fungi</taxon>
        <taxon>Fungi incertae sedis</taxon>
        <taxon>Zoopagomycota</taxon>
        <taxon>Kickxellomycotina</taxon>
        <taxon>Kickxellomycetes</taxon>
        <taxon>Kickxellales</taxon>
        <taxon>Kickxellaceae</taxon>
        <taxon>Coemansia</taxon>
    </lineage>
</organism>
<dbReference type="PANTHER" id="PTHR14614:SF109">
    <property type="entry name" value="RIBOSOMAL LYSINE N-METHYLTRANSFERASE 5"/>
    <property type="match status" value="1"/>
</dbReference>
<dbReference type="CDD" id="cd02440">
    <property type="entry name" value="AdoMet_MTases"/>
    <property type="match status" value="1"/>
</dbReference>